<feature type="non-terminal residue" evidence="2">
    <location>
        <position position="427"/>
    </location>
</feature>
<dbReference type="AlphaFoldDB" id="A0A7T8GZ65"/>
<dbReference type="OrthoDB" id="6381670at2759"/>
<accession>A0A7T8GZ65</accession>
<evidence type="ECO:0000313" key="3">
    <source>
        <dbReference type="Proteomes" id="UP000595437"/>
    </source>
</evidence>
<sequence>MVRLIKSSRGGFKLVDDLSYVYRMDKKCGLKTHWKCTTIGCKTRVSSEGEGNDIKIVKSFGEHEHPSNPSLPGVEDAKVSMRALARTSMLSSRTIVAQSTSTLDANAMAILPKTSSLSRNIRKWRQCANSAPPIPSERSGYSIPFEYRTLDSGENFLLYDSGVMDDQRILIFGTQGGLNDLTNIKDWSCDGTFKCAPSLYYQLFTLHVVVRHSSIPRIFALLPNKTTNTYLRLLGCLKHIHPRLNPENVMMDFEKGVISAFEEVFPQANLSGCLFHLAKNIYRHVVNIGLRERYCTDPEFNTKIKCFTALAFIPEDEVVDAFMELSDDDDLPQELVSYFEATYIGGIRGVGERRRRIQPSFPVPLWNMVERAQNKSIRSNNSVEGFHNALQSIITNSHPNLWKFINLIKKEETYSMKKCVMYTEEIH</sequence>
<evidence type="ECO:0000313" key="2">
    <source>
        <dbReference type="EMBL" id="QQP40417.1"/>
    </source>
</evidence>
<organism evidence="2 3">
    <name type="scientific">Caligus rogercresseyi</name>
    <name type="common">Sea louse</name>
    <dbReference type="NCBI Taxonomy" id="217165"/>
    <lineage>
        <taxon>Eukaryota</taxon>
        <taxon>Metazoa</taxon>
        <taxon>Ecdysozoa</taxon>
        <taxon>Arthropoda</taxon>
        <taxon>Crustacea</taxon>
        <taxon>Multicrustacea</taxon>
        <taxon>Hexanauplia</taxon>
        <taxon>Copepoda</taxon>
        <taxon>Siphonostomatoida</taxon>
        <taxon>Caligidae</taxon>
        <taxon>Caligus</taxon>
    </lineage>
</organism>
<evidence type="ECO:0000259" key="1">
    <source>
        <dbReference type="Pfam" id="PF10551"/>
    </source>
</evidence>
<dbReference type="InterPro" id="IPR018289">
    <property type="entry name" value="MULE_transposase_dom"/>
</dbReference>
<protein>
    <submittedName>
        <fullName evidence="2">LOC100898192</fullName>
    </submittedName>
</protein>
<dbReference type="Pfam" id="PF10551">
    <property type="entry name" value="MULE"/>
    <property type="match status" value="1"/>
</dbReference>
<dbReference type="PANTHER" id="PTHR47160:SF10">
    <property type="entry name" value="MULE TRANSPOSASE DOMAIN-CONTAINING PROTEIN"/>
    <property type="match status" value="1"/>
</dbReference>
<reference evidence="3" key="1">
    <citation type="submission" date="2021-01" db="EMBL/GenBank/DDBJ databases">
        <title>Caligus Genome Assembly.</title>
        <authorList>
            <person name="Gallardo-Escarate C."/>
        </authorList>
    </citation>
    <scope>NUCLEOTIDE SEQUENCE [LARGE SCALE GENOMIC DNA]</scope>
</reference>
<name>A0A7T8GZ65_CALRO</name>
<dbReference type="Proteomes" id="UP000595437">
    <property type="component" value="Chromosome 9"/>
</dbReference>
<dbReference type="EMBL" id="CP045898">
    <property type="protein sequence ID" value="QQP40417.1"/>
    <property type="molecule type" value="Genomic_DNA"/>
</dbReference>
<keyword evidence="3" id="KW-1185">Reference proteome</keyword>
<feature type="domain" description="MULE transposase" evidence="1">
    <location>
        <begin position="187"/>
        <end position="280"/>
    </location>
</feature>
<dbReference type="PANTHER" id="PTHR47160">
    <property type="entry name" value="PUTATIVE-RELATED"/>
    <property type="match status" value="1"/>
</dbReference>
<gene>
    <name evidence="2" type="ORF">FKW44_014444</name>
</gene>
<dbReference type="Gene3D" id="2.20.25.240">
    <property type="match status" value="1"/>
</dbReference>
<proteinExistence type="predicted"/>